<protein>
    <submittedName>
        <fullName evidence="1">Phosphotransferase domain-containing protein</fullName>
    </submittedName>
</protein>
<sequence>MKAIDLHIHTIKTIFDADFSFDIKKLEEYVNSEKISCIAITNHNLFDKSNYELISNTIDISVLPGIEVSLEKGHMLVIGNINDTDILVEQSNKMRQFILDEQSYLTYEQFLSIFDNYKDYLLIPHYIKDPPLPIDVINKFGNDIIIGEVSSAKKWFSLMKQRDKLIPVLFSDLRIKSELKNFPGTHLYIDCDDFTIGGLKNSFKDKTKLSLSNNSNNEEFQITSDGTTASLGLNVLIGKRSTGKTYLLDKLNKSFGIDSVKYIEQFSIIKDAEEGAFKKKLELDNSEYSENYLKELKDIVDLAFKVDFKNQNMLLESYLESLLDFASKQDKMDIFSKCTLFNATYFEISEDEELQNNIKAIDTLLSSSNYEEIIFKYLDRNNLKELLKELIIIAKKKALNNSNYKYVNDILKIIKTE</sequence>
<dbReference type="EMBL" id="AJWZ01011031">
    <property type="protein sequence ID" value="EKC46725.1"/>
    <property type="molecule type" value="Genomic_DNA"/>
</dbReference>
<dbReference type="AlphaFoldDB" id="K1RZ57"/>
<accession>K1RZ57</accession>
<dbReference type="InterPro" id="IPR016195">
    <property type="entry name" value="Pol/histidinol_Pase-like"/>
</dbReference>
<feature type="non-terminal residue" evidence="1">
    <location>
        <position position="417"/>
    </location>
</feature>
<gene>
    <name evidence="1" type="ORF">OBE_16107</name>
</gene>
<evidence type="ECO:0000313" key="1">
    <source>
        <dbReference type="EMBL" id="EKC46725.1"/>
    </source>
</evidence>
<name>K1RZ57_9ZZZZ</name>
<reference evidence="1" key="1">
    <citation type="journal article" date="2013" name="Environ. Microbiol.">
        <title>Microbiota from the distal guts of lean and obese adolescents exhibit partial functional redundancy besides clear differences in community structure.</title>
        <authorList>
            <person name="Ferrer M."/>
            <person name="Ruiz A."/>
            <person name="Lanza F."/>
            <person name="Haange S.B."/>
            <person name="Oberbach A."/>
            <person name="Till H."/>
            <person name="Bargiela R."/>
            <person name="Campoy C."/>
            <person name="Segura M.T."/>
            <person name="Richter M."/>
            <person name="von Bergen M."/>
            <person name="Seifert J."/>
            <person name="Suarez A."/>
        </authorList>
    </citation>
    <scope>NUCLEOTIDE SEQUENCE</scope>
</reference>
<dbReference type="SUPFAM" id="SSF89550">
    <property type="entry name" value="PHP domain-like"/>
    <property type="match status" value="1"/>
</dbReference>
<dbReference type="Gene3D" id="3.20.20.140">
    <property type="entry name" value="Metal-dependent hydrolases"/>
    <property type="match status" value="1"/>
</dbReference>
<organism evidence="1">
    <name type="scientific">human gut metagenome</name>
    <dbReference type="NCBI Taxonomy" id="408170"/>
    <lineage>
        <taxon>unclassified sequences</taxon>
        <taxon>metagenomes</taxon>
        <taxon>organismal metagenomes</taxon>
    </lineage>
</organism>
<dbReference type="GO" id="GO:0016740">
    <property type="term" value="F:transferase activity"/>
    <property type="evidence" value="ECO:0007669"/>
    <property type="project" value="UniProtKB-KW"/>
</dbReference>
<proteinExistence type="predicted"/>
<comment type="caution">
    <text evidence="1">The sequence shown here is derived from an EMBL/GenBank/DDBJ whole genome shotgun (WGS) entry which is preliminary data.</text>
</comment>
<keyword evidence="1" id="KW-0808">Transferase</keyword>